<comment type="catalytic activity">
    <reaction evidence="1">
        <text>ATP + H2O = ADP + phosphate + H(+)</text>
        <dbReference type="Rhea" id="RHEA:13065"/>
        <dbReference type="ChEBI" id="CHEBI:15377"/>
        <dbReference type="ChEBI" id="CHEBI:15378"/>
        <dbReference type="ChEBI" id="CHEBI:30616"/>
        <dbReference type="ChEBI" id="CHEBI:43474"/>
        <dbReference type="ChEBI" id="CHEBI:456216"/>
        <dbReference type="EC" id="5.6.2.3"/>
    </reaction>
</comment>
<dbReference type="PANTHER" id="PTHR10492:SF57">
    <property type="entry name" value="ATP-DEPENDENT DNA HELICASE"/>
    <property type="match status" value="1"/>
</dbReference>
<dbReference type="AlphaFoldDB" id="A0A368S6M9"/>
<keyword evidence="1" id="KW-0227">DNA damage</keyword>
<keyword evidence="1" id="KW-0234">DNA repair</keyword>
<dbReference type="GO" id="GO:0016887">
    <property type="term" value="F:ATP hydrolysis activity"/>
    <property type="evidence" value="ECO:0007669"/>
    <property type="project" value="RHEA"/>
</dbReference>
<comment type="similarity">
    <text evidence="1">Belongs to the helicase family.</text>
</comment>
<dbReference type="GO" id="GO:0006281">
    <property type="term" value="P:DNA repair"/>
    <property type="evidence" value="ECO:0007669"/>
    <property type="project" value="UniProtKB-KW"/>
</dbReference>
<dbReference type="OrthoDB" id="674851at2759"/>
<dbReference type="EC" id="5.6.2.3" evidence="1"/>
<keyword evidence="1" id="KW-0067">ATP-binding</keyword>
<dbReference type="InterPro" id="IPR010285">
    <property type="entry name" value="DNA_helicase_pif1-like_DEAD"/>
</dbReference>
<comment type="cofactor">
    <cofactor evidence="1">
        <name>Mg(2+)</name>
        <dbReference type="ChEBI" id="CHEBI:18420"/>
    </cofactor>
</comment>
<dbReference type="Pfam" id="PF05970">
    <property type="entry name" value="PIF1"/>
    <property type="match status" value="1"/>
</dbReference>
<evidence type="ECO:0000313" key="3">
    <source>
        <dbReference type="EMBL" id="RCV38092.1"/>
    </source>
</evidence>
<dbReference type="GO" id="GO:0043139">
    <property type="term" value="F:5'-3' DNA helicase activity"/>
    <property type="evidence" value="ECO:0007669"/>
    <property type="project" value="UniProtKB-EC"/>
</dbReference>
<dbReference type="SUPFAM" id="SSF52540">
    <property type="entry name" value="P-loop containing nucleoside triphosphate hydrolases"/>
    <property type="match status" value="2"/>
</dbReference>
<accession>A0A368S6M9</accession>
<evidence type="ECO:0000256" key="1">
    <source>
        <dbReference type="RuleBase" id="RU363044"/>
    </source>
</evidence>
<dbReference type="Gene3D" id="3.40.50.300">
    <property type="entry name" value="P-loop containing nucleotide triphosphate hydrolases"/>
    <property type="match status" value="2"/>
</dbReference>
<keyword evidence="1" id="KW-0378">Hydrolase</keyword>
<sequence>MPIACCIPIDEMRIPYVFKINGQVHHRIGSLLQDEGKPSAYAQLYIFDTENEVENRISIFDRDRDCDSGSEVGRVNVEGLVRMFDETNELVKSFRAARDLLAQSYCQPLCLRLLHDRSKAAPRYSAPTGSEIAALIVDRGGGLRRISNLHSNYMALQYPILFLYGEEGFKLGIKYSQSGFLRVGARNKVTTLEYYAFRLQQRRSEAITLICGNTKDPHPSFIDSIISAEILDRVSDPLGYSLVDEFMVHGPCGELNEKCPSYQQNTAIGEDGFVQYRCSESGHSVKRYGVKLDSRWVIPYNLALLKRFRAHINVEWCSKTHLIKYFFKYITKGLDHARAADEVDEVREYIDCRYLSSHEAVWRMFEFDIHYRTPAVERLAVHLPSMNSLVYLANRPLVDIVDDPHSTQTTLTEWFCASRMFPAARELTYIEFPTKVQKKIGRAIYLNPSCGEHPCMLLNVVKGATSYEDLRTIGGVLHPTFKDACQTLGLLGYDNEWHEALRKASVWGSVAQMRQLLVAIILFCSICDVASLFTEFYTYFTNDIHHKIQRMKHIYDLVIQSVYEKAGQCFFVYGYGGTGKTFLWNAIISHLRSEKHIVLAVASSGVAALLLLGGRTAHSRFKIPIVDESSVCEIKRGSFPADLIMHCSLIIWDEAPMTHHYCFESLDRSMHDILGVVDSSSFHKVFGGKTMLLGGELHQVLPVVEGGSRLDTIDTSITNSYIWKHVKVLRLTINIRIPSPHKLVVKIGSPVMLLRNLNQSDGLCNGTRLIMTQLGDRILEAQIITGSHIGDKVLPRIALHVSSTKWLSFLVGDNFQFAYAMTINKSQGQTLRNVGLHLPHPVFSHGQLYVAISRITSRNGLKVLIDDDTDQGYCATLNIVYKDILQPLW</sequence>
<organism evidence="3">
    <name type="scientific">Setaria italica</name>
    <name type="common">Foxtail millet</name>
    <name type="synonym">Panicum italicum</name>
    <dbReference type="NCBI Taxonomy" id="4555"/>
    <lineage>
        <taxon>Eukaryota</taxon>
        <taxon>Viridiplantae</taxon>
        <taxon>Streptophyta</taxon>
        <taxon>Embryophyta</taxon>
        <taxon>Tracheophyta</taxon>
        <taxon>Spermatophyta</taxon>
        <taxon>Magnoliopsida</taxon>
        <taxon>Liliopsida</taxon>
        <taxon>Poales</taxon>
        <taxon>Poaceae</taxon>
        <taxon>PACMAD clade</taxon>
        <taxon>Panicoideae</taxon>
        <taxon>Panicodae</taxon>
        <taxon>Paniceae</taxon>
        <taxon>Cenchrinae</taxon>
        <taxon>Setaria</taxon>
    </lineage>
</organism>
<protein>
    <recommendedName>
        <fullName evidence="1">ATP-dependent DNA helicase</fullName>
        <ecNumber evidence="1">5.6.2.3</ecNumber>
    </recommendedName>
</protein>
<feature type="domain" description="DNA helicase Pif1-like DEAD-box helicase" evidence="2">
    <location>
        <begin position="552"/>
        <end position="738"/>
    </location>
</feature>
<evidence type="ECO:0000259" key="2">
    <source>
        <dbReference type="Pfam" id="PF05970"/>
    </source>
</evidence>
<dbReference type="STRING" id="4555.A0A368S6M9"/>
<dbReference type="EMBL" id="CM003535">
    <property type="protein sequence ID" value="RCV38092.1"/>
    <property type="molecule type" value="Genomic_DNA"/>
</dbReference>
<reference evidence="3" key="2">
    <citation type="submission" date="2015-07" db="EMBL/GenBank/DDBJ databases">
        <authorList>
            <person name="Noorani M."/>
        </authorList>
    </citation>
    <scope>NUCLEOTIDE SEQUENCE</scope>
    <source>
        <strain evidence="3">Yugu1</strain>
    </source>
</reference>
<dbReference type="InterPro" id="IPR027417">
    <property type="entry name" value="P-loop_NTPase"/>
</dbReference>
<gene>
    <name evidence="3" type="ORF">SETIT_8G114400v2</name>
</gene>
<dbReference type="GO" id="GO:0006310">
    <property type="term" value="P:DNA recombination"/>
    <property type="evidence" value="ECO:0007669"/>
    <property type="project" value="UniProtKB-KW"/>
</dbReference>
<keyword evidence="1" id="KW-0233">DNA recombination</keyword>
<dbReference type="GO" id="GO:0005524">
    <property type="term" value="F:ATP binding"/>
    <property type="evidence" value="ECO:0007669"/>
    <property type="project" value="UniProtKB-KW"/>
</dbReference>
<reference evidence="3" key="1">
    <citation type="journal article" date="2012" name="Nat. Biotechnol.">
        <title>Reference genome sequence of the model plant Setaria.</title>
        <authorList>
            <person name="Bennetzen J.L."/>
            <person name="Schmutz J."/>
            <person name="Wang H."/>
            <person name="Percifield R."/>
            <person name="Hawkins J."/>
            <person name="Pontaroli A.C."/>
            <person name="Estep M."/>
            <person name="Feng L."/>
            <person name="Vaughn J.N."/>
            <person name="Grimwood J."/>
            <person name="Jenkins J."/>
            <person name="Barry K."/>
            <person name="Lindquist E."/>
            <person name="Hellsten U."/>
            <person name="Deshpande S."/>
            <person name="Wang X."/>
            <person name="Wu X."/>
            <person name="Mitros T."/>
            <person name="Triplett J."/>
            <person name="Yang X."/>
            <person name="Ye C.Y."/>
            <person name="Mauro-Herrera M."/>
            <person name="Wang L."/>
            <person name="Li P."/>
            <person name="Sharma M."/>
            <person name="Sharma R."/>
            <person name="Ronald P.C."/>
            <person name="Panaud O."/>
            <person name="Kellogg E.A."/>
            <person name="Brutnell T.P."/>
            <person name="Doust A.N."/>
            <person name="Tuskan G.A."/>
            <person name="Rokhsar D."/>
            <person name="Devos K.M."/>
        </authorList>
    </citation>
    <scope>NUCLEOTIDE SEQUENCE [LARGE SCALE GENOMIC DNA]</scope>
    <source>
        <strain evidence="3">Yugu1</strain>
    </source>
</reference>
<dbReference type="GO" id="GO:0000723">
    <property type="term" value="P:telomere maintenance"/>
    <property type="evidence" value="ECO:0007669"/>
    <property type="project" value="InterPro"/>
</dbReference>
<proteinExistence type="inferred from homology"/>
<dbReference type="PANTHER" id="PTHR10492">
    <property type="match status" value="1"/>
</dbReference>
<keyword evidence="1" id="KW-0547">Nucleotide-binding</keyword>
<name>A0A368S6M9_SETIT</name>
<keyword evidence="1" id="KW-0347">Helicase</keyword>
<dbReference type="CDD" id="cd18809">
    <property type="entry name" value="SF1_C_RecD"/>
    <property type="match status" value="1"/>
</dbReference>